<evidence type="ECO:0000313" key="9">
    <source>
        <dbReference type="Proteomes" id="UP000036987"/>
    </source>
</evidence>
<organism evidence="8 9">
    <name type="scientific">Zostera marina</name>
    <name type="common">Eelgrass</name>
    <dbReference type="NCBI Taxonomy" id="29655"/>
    <lineage>
        <taxon>Eukaryota</taxon>
        <taxon>Viridiplantae</taxon>
        <taxon>Streptophyta</taxon>
        <taxon>Embryophyta</taxon>
        <taxon>Tracheophyta</taxon>
        <taxon>Spermatophyta</taxon>
        <taxon>Magnoliopsida</taxon>
        <taxon>Liliopsida</taxon>
        <taxon>Zosteraceae</taxon>
        <taxon>Zostera</taxon>
    </lineage>
</organism>
<dbReference type="Proteomes" id="UP000036987">
    <property type="component" value="Unassembled WGS sequence"/>
</dbReference>
<dbReference type="Pfam" id="PF00171">
    <property type="entry name" value="Aldedh"/>
    <property type="match status" value="1"/>
</dbReference>
<dbReference type="PROSITE" id="PS00687">
    <property type="entry name" value="ALDEHYDE_DEHYDR_GLU"/>
    <property type="match status" value="1"/>
</dbReference>
<comment type="similarity">
    <text evidence="1 6">Belongs to the aldehyde dehydrogenase family.</text>
</comment>
<comment type="caution">
    <text evidence="8">The sequence shown here is derived from an EMBL/GenBank/DDBJ whole genome shotgun (WGS) entry which is preliminary data.</text>
</comment>
<dbReference type="InterPro" id="IPR015590">
    <property type="entry name" value="Aldehyde_DH_dom"/>
</dbReference>
<feature type="domain" description="Aldehyde dehydrogenase" evidence="7">
    <location>
        <begin position="24"/>
        <end position="485"/>
    </location>
</feature>
<protein>
    <submittedName>
        <fullName evidence="8">Hydroxycinnamaldehyde dehydrogenase</fullName>
    </submittedName>
</protein>
<keyword evidence="9" id="KW-1185">Reference proteome</keyword>
<dbReference type="InterPro" id="IPR016163">
    <property type="entry name" value="Ald_DH_C"/>
</dbReference>
<dbReference type="OMA" id="WSNTFNK"/>
<dbReference type="PROSITE" id="PS00070">
    <property type="entry name" value="ALDEHYDE_DEHYDR_CYS"/>
    <property type="match status" value="1"/>
</dbReference>
<accession>A0A0K9NUT6</accession>
<reference evidence="9" key="1">
    <citation type="journal article" date="2016" name="Nature">
        <title>The genome of the seagrass Zostera marina reveals angiosperm adaptation to the sea.</title>
        <authorList>
            <person name="Olsen J.L."/>
            <person name="Rouze P."/>
            <person name="Verhelst B."/>
            <person name="Lin Y.-C."/>
            <person name="Bayer T."/>
            <person name="Collen J."/>
            <person name="Dattolo E."/>
            <person name="De Paoli E."/>
            <person name="Dittami S."/>
            <person name="Maumus F."/>
            <person name="Michel G."/>
            <person name="Kersting A."/>
            <person name="Lauritano C."/>
            <person name="Lohaus R."/>
            <person name="Toepel M."/>
            <person name="Tonon T."/>
            <person name="Vanneste K."/>
            <person name="Amirebrahimi M."/>
            <person name="Brakel J."/>
            <person name="Bostroem C."/>
            <person name="Chovatia M."/>
            <person name="Grimwood J."/>
            <person name="Jenkins J.W."/>
            <person name="Jueterbock A."/>
            <person name="Mraz A."/>
            <person name="Stam W.T."/>
            <person name="Tice H."/>
            <person name="Bornberg-Bauer E."/>
            <person name="Green P.J."/>
            <person name="Pearson G.A."/>
            <person name="Procaccini G."/>
            <person name="Duarte C.M."/>
            <person name="Schmutz J."/>
            <person name="Reusch T.B.H."/>
            <person name="Van de Peer Y."/>
        </authorList>
    </citation>
    <scope>NUCLEOTIDE SEQUENCE [LARGE SCALE GENOMIC DNA]</scope>
    <source>
        <strain evidence="9">cv. Finnish</strain>
    </source>
</reference>
<evidence type="ECO:0000313" key="8">
    <source>
        <dbReference type="EMBL" id="KMZ59710.1"/>
    </source>
</evidence>
<evidence type="ECO:0000256" key="6">
    <source>
        <dbReference type="RuleBase" id="RU003345"/>
    </source>
</evidence>
<keyword evidence="3 6" id="KW-0560">Oxidoreductase</keyword>
<dbReference type="InterPro" id="IPR016161">
    <property type="entry name" value="Ald_DH/histidinol_DH"/>
</dbReference>
<name>A0A0K9NUT6_ZOSMR</name>
<feature type="active site" evidence="5">
    <location>
        <position position="262"/>
    </location>
</feature>
<dbReference type="InterPro" id="IPR029510">
    <property type="entry name" value="Ald_DH_CS_GLU"/>
</dbReference>
<dbReference type="AlphaFoldDB" id="A0A0K9NUT6"/>
<evidence type="ECO:0000259" key="7">
    <source>
        <dbReference type="Pfam" id="PF00171"/>
    </source>
</evidence>
<keyword evidence="4" id="KW-0520">NAD</keyword>
<evidence type="ECO:0000256" key="4">
    <source>
        <dbReference type="ARBA" id="ARBA00023027"/>
    </source>
</evidence>
<evidence type="ECO:0000256" key="1">
    <source>
        <dbReference type="ARBA" id="ARBA00009986"/>
    </source>
</evidence>
<dbReference type="SUPFAM" id="SSF53720">
    <property type="entry name" value="ALDH-like"/>
    <property type="match status" value="1"/>
</dbReference>
<comment type="subunit">
    <text evidence="2">Homotetramer.</text>
</comment>
<dbReference type="Gene3D" id="3.40.605.10">
    <property type="entry name" value="Aldehyde Dehydrogenase, Chain A, domain 1"/>
    <property type="match status" value="1"/>
</dbReference>
<evidence type="ECO:0000256" key="5">
    <source>
        <dbReference type="PROSITE-ProRule" id="PRU10007"/>
    </source>
</evidence>
<dbReference type="InterPro" id="IPR016162">
    <property type="entry name" value="Ald_DH_N"/>
</dbReference>
<dbReference type="Gene3D" id="3.40.309.10">
    <property type="entry name" value="Aldehyde Dehydrogenase, Chain A, domain 2"/>
    <property type="match status" value="1"/>
</dbReference>
<evidence type="ECO:0000256" key="2">
    <source>
        <dbReference type="ARBA" id="ARBA00011881"/>
    </source>
</evidence>
<sequence length="495" mass="53424">MSTEGKMKMPDIKFTKLFIDGEFVDAISGKTFETIDPRSGEVIARVAEGDMADINLAVKSAREAFDHGEWPRMSGAQRGRIMMRFADLIDEHTDELAALDAIDAGKLLSMCKIADVPGSAGNLRYYAGAADKIHGETLKMTMNYQGYTLKEPIGVVGGIIPWNFPIFMFSMKVSPALAVGCTIVLKPAEQTPLSALYCAHLAKEAGIPDGVLNVVPGFGSTAGSALASHMDVDKILFTGSTEVGRKIMEASARSNLKPLSLELGGKSPLVIFDDADVDMATNLAQIASFTNKGEICIAGSRVFVQEGIYDEFLKKAVEKAESLKVGDPFHVDTNQGPQVDKIQFQKVLSYIESGRTDGATLATGGSRCGDKGYYIQPTIFTDVKDDMMIAKDEIFGPVMSLMKFKTTEEAIERANDTKYGLAAGVVTNDINIMNQVSRSIRAGVIWVNCYLASGPDCPFGGYKMSGFGSDQGMDALDGVLKKKSIVTPIYKTPWL</sequence>
<gene>
    <name evidence="8" type="ORF">ZOSMA_65G00420</name>
</gene>
<dbReference type="FunFam" id="3.40.309.10:FF:000065">
    <property type="entry name" value="Aldehyde dehydrogenase3"/>
    <property type="match status" value="1"/>
</dbReference>
<dbReference type="EMBL" id="LFYR01001739">
    <property type="protein sequence ID" value="KMZ59710.1"/>
    <property type="molecule type" value="Genomic_DNA"/>
</dbReference>
<dbReference type="InterPro" id="IPR016160">
    <property type="entry name" value="Ald_DH_CS_CYS"/>
</dbReference>
<dbReference type="STRING" id="29655.A0A0K9NUT6"/>
<evidence type="ECO:0000256" key="3">
    <source>
        <dbReference type="ARBA" id="ARBA00023002"/>
    </source>
</evidence>
<dbReference type="PANTHER" id="PTHR11699">
    <property type="entry name" value="ALDEHYDE DEHYDROGENASE-RELATED"/>
    <property type="match status" value="1"/>
</dbReference>
<dbReference type="OrthoDB" id="310895at2759"/>
<dbReference type="FunFam" id="3.40.605.10:FF:000011">
    <property type="entry name" value="ALD5p Mitochondrial aldehyde dehydrogenase"/>
    <property type="match status" value="1"/>
</dbReference>
<proteinExistence type="inferred from homology"/>
<dbReference type="GO" id="GO:0004029">
    <property type="term" value="F:aldehyde dehydrogenase (NAD+) activity"/>
    <property type="evidence" value="ECO:0000318"/>
    <property type="project" value="GO_Central"/>
</dbReference>